<dbReference type="GeneID" id="67366812"/>
<gene>
    <name evidence="4" type="ORF">HMPREF1173_00772</name>
</gene>
<evidence type="ECO:0000259" key="3">
    <source>
        <dbReference type="Pfam" id="PF02397"/>
    </source>
</evidence>
<dbReference type="HOGENOM" id="CLU_024920_1_2_10"/>
<dbReference type="AlphaFoldDB" id="V8CPD7"/>
<keyword evidence="2" id="KW-1133">Transmembrane helix</keyword>
<keyword evidence="2" id="KW-0812">Transmembrane</keyword>
<organism evidence="4 5">
    <name type="scientific">Prevotella nigrescens CC14M</name>
    <dbReference type="NCBI Taxonomy" id="1073366"/>
    <lineage>
        <taxon>Bacteria</taxon>
        <taxon>Pseudomonadati</taxon>
        <taxon>Bacteroidota</taxon>
        <taxon>Bacteroidia</taxon>
        <taxon>Bacteroidales</taxon>
        <taxon>Prevotellaceae</taxon>
        <taxon>Prevotella</taxon>
    </lineage>
</organism>
<dbReference type="RefSeq" id="WP_023925267.1">
    <property type="nucleotide sequence ID" value="NZ_KI669448.1"/>
</dbReference>
<dbReference type="Pfam" id="PF02397">
    <property type="entry name" value="Bac_transf"/>
    <property type="match status" value="1"/>
</dbReference>
<feature type="transmembrane region" description="Helical" evidence="2">
    <location>
        <begin position="20"/>
        <end position="44"/>
    </location>
</feature>
<name>V8CPD7_9BACT</name>
<keyword evidence="2" id="KW-0472">Membrane</keyword>
<protein>
    <recommendedName>
        <fullName evidence="3">Bacterial sugar transferase domain-containing protein</fullName>
    </recommendedName>
</protein>
<dbReference type="Proteomes" id="UP000018727">
    <property type="component" value="Unassembled WGS sequence"/>
</dbReference>
<evidence type="ECO:0000256" key="1">
    <source>
        <dbReference type="ARBA" id="ARBA00006464"/>
    </source>
</evidence>
<evidence type="ECO:0000256" key="2">
    <source>
        <dbReference type="SAM" id="Phobius"/>
    </source>
</evidence>
<comment type="similarity">
    <text evidence="1">Belongs to the bacterial sugar transferase family.</text>
</comment>
<keyword evidence="5" id="KW-1185">Reference proteome</keyword>
<dbReference type="OrthoDB" id="9808602at2"/>
<feature type="domain" description="Bacterial sugar transferase" evidence="3">
    <location>
        <begin position="18"/>
        <end position="201"/>
    </location>
</feature>
<evidence type="ECO:0000313" key="5">
    <source>
        <dbReference type="Proteomes" id="UP000018727"/>
    </source>
</evidence>
<dbReference type="GO" id="GO:0016780">
    <property type="term" value="F:phosphotransferase activity, for other substituted phosphate groups"/>
    <property type="evidence" value="ECO:0007669"/>
    <property type="project" value="TreeGrafter"/>
</dbReference>
<accession>V8CPD7</accession>
<dbReference type="PANTHER" id="PTHR30576">
    <property type="entry name" value="COLANIC BIOSYNTHESIS UDP-GLUCOSE LIPID CARRIER TRANSFERASE"/>
    <property type="match status" value="1"/>
</dbReference>
<dbReference type="PATRIC" id="fig|1073366.3.peg.800"/>
<comment type="caution">
    <text evidence="4">The sequence shown here is derived from an EMBL/GenBank/DDBJ whole genome shotgun (WGS) entry which is preliminary data.</text>
</comment>
<proteinExistence type="inferred from homology"/>
<dbReference type="EMBL" id="AZJH01000010">
    <property type="protein sequence ID" value="ETD29219.1"/>
    <property type="molecule type" value="Genomic_DNA"/>
</dbReference>
<evidence type="ECO:0000313" key="4">
    <source>
        <dbReference type="EMBL" id="ETD29219.1"/>
    </source>
</evidence>
<dbReference type="PANTHER" id="PTHR30576:SF0">
    <property type="entry name" value="UNDECAPRENYL-PHOSPHATE N-ACETYLGALACTOSAMINYL 1-PHOSPHATE TRANSFERASE-RELATED"/>
    <property type="match status" value="1"/>
</dbReference>
<reference evidence="4 5" key="1">
    <citation type="submission" date="2013-10" db="EMBL/GenBank/DDBJ databases">
        <title>The Genome Sequence of Prevotella nigrescens CC14M.</title>
        <authorList>
            <consortium name="The Broad Institute Genomics Platform"/>
            <person name="Earl A."/>
            <person name="Allen-Vercoe E."/>
            <person name="Daigneault M."/>
            <person name="Young S.K."/>
            <person name="Zeng Q."/>
            <person name="Gargeya S."/>
            <person name="Fitzgerald M."/>
            <person name="Abouelleil A."/>
            <person name="Alvarado L."/>
            <person name="Chapman S.B."/>
            <person name="Gainer-Dewar J."/>
            <person name="Goldberg J."/>
            <person name="Griggs A."/>
            <person name="Gujja S."/>
            <person name="Hansen M."/>
            <person name="Howarth C."/>
            <person name="Imamovic A."/>
            <person name="Ireland A."/>
            <person name="Larimer J."/>
            <person name="McCowan C."/>
            <person name="Murphy C."/>
            <person name="Pearson M."/>
            <person name="Poon T.W."/>
            <person name="Priest M."/>
            <person name="Roberts A."/>
            <person name="Saif S."/>
            <person name="Shea T."/>
            <person name="Sykes S."/>
            <person name="Wortman J."/>
            <person name="Nusbaum C."/>
            <person name="Birren B."/>
        </authorList>
    </citation>
    <scope>NUCLEOTIDE SEQUENCE [LARGE SCALE GENOMIC DNA]</scope>
    <source>
        <strain evidence="4 5">CC14M</strain>
    </source>
</reference>
<sequence>MSKATQTDAMGSIQRGVKRALDFVMSALGLILLSPIFVIISVLMKCQRNGPIFFRQARIGYKGKPFVILKFRTISNKTESNIPQLTSKTNYKNSTPFEQFLREHHLDELPQLWNVLVGDMSLVGPRPERKYFIDKIMEHTDLYPIIYNMRPGLTSEATLYNGYTDTMEKMLKRLQMDINYFERRSLWLDFKIIIKTFVNIVSGNKF</sequence>
<dbReference type="InterPro" id="IPR003362">
    <property type="entry name" value="Bact_transf"/>
</dbReference>